<accession>A0A6P7FF89</accession>
<evidence type="ECO:0000256" key="5">
    <source>
        <dbReference type="ARBA" id="ARBA00023136"/>
    </source>
</evidence>
<dbReference type="PANTHER" id="PTHR12770">
    <property type="entry name" value="RUS1 FAMILY PROTEIN C16ORF58"/>
    <property type="match status" value="1"/>
</dbReference>
<sequence length="469" mass="53400">MENCEILVSEQNISVGDATFYIKKPGKNEIKHINKTGSMSLTFRSVTNFIREIFLPVGYPESVSEDYWNYQVWDTAQAFCSTIIGAFTTRSILKGVGVGNQEANALSAAVTWILKDGMGMIGRIVFAWWKGSFLDTDCKKWRFFADILNDAAMCIELCLPYFSNYSMELLCVTSSMKSIVGVAGGATRASITHHQAIKDNMAEISAKDGTQETLVNLVGSILSIYLLNVFTDTTSEWLLIFTLMFLHLLTNYWAVKSLVFKSFNEQRLTLVLKSYFSIGTVLSPAKINESERILLGRGMNVRQICGFNIYTGVSLKKILRNWSAVDFKELVSIHKEYNYLILVNLHVRKIYIIISKGESAESLIAAKFHAVCLAIATCIFNNIYLDVYDKRHRNHRTPITKLISFMRAYQTSSMLMNIPFNHLLELQDFIKQEYQMFYTALQVNGWNLNSHALNIGQYRCDWKSIKKIN</sequence>
<evidence type="ECO:0000259" key="6">
    <source>
        <dbReference type="Pfam" id="PF04884"/>
    </source>
</evidence>
<dbReference type="OrthoDB" id="364779at2759"/>
<dbReference type="InParanoid" id="A0A6P7FF89"/>
<keyword evidence="4" id="KW-1133">Transmembrane helix</keyword>
<comment type="similarity">
    <text evidence="2">Belongs to the RUS1 family.</text>
</comment>
<dbReference type="InterPro" id="IPR054549">
    <property type="entry name" value="UVB_sens_RUS_dom"/>
</dbReference>
<reference evidence="8" key="1">
    <citation type="submission" date="2025-08" db="UniProtKB">
        <authorList>
            <consortium name="RefSeq"/>
        </authorList>
    </citation>
    <scope>IDENTIFICATION</scope>
</reference>
<dbReference type="FunCoup" id="A0A6P7FF89">
    <property type="interactions" value="701"/>
</dbReference>
<organism evidence="8">
    <name type="scientific">Diabrotica virgifera virgifera</name>
    <name type="common">western corn rootworm</name>
    <dbReference type="NCBI Taxonomy" id="50390"/>
    <lineage>
        <taxon>Eukaryota</taxon>
        <taxon>Metazoa</taxon>
        <taxon>Ecdysozoa</taxon>
        <taxon>Arthropoda</taxon>
        <taxon>Hexapoda</taxon>
        <taxon>Insecta</taxon>
        <taxon>Pterygota</taxon>
        <taxon>Neoptera</taxon>
        <taxon>Endopterygota</taxon>
        <taxon>Coleoptera</taxon>
        <taxon>Polyphaga</taxon>
        <taxon>Cucujiformia</taxon>
        <taxon>Chrysomeloidea</taxon>
        <taxon>Chrysomelidae</taxon>
        <taxon>Galerucinae</taxon>
        <taxon>Diabroticina</taxon>
        <taxon>Diabroticites</taxon>
        <taxon>Diabrotica</taxon>
    </lineage>
</organism>
<evidence type="ECO:0000313" key="8">
    <source>
        <dbReference type="RefSeq" id="XP_028131928.1"/>
    </source>
</evidence>
<evidence type="ECO:0000256" key="1">
    <source>
        <dbReference type="ARBA" id="ARBA00004370"/>
    </source>
</evidence>
<protein>
    <submittedName>
        <fullName evidence="8">RUS1 family protein C16orf58 homolog</fullName>
    </submittedName>
</protein>
<comment type="subcellular location">
    <subcellularLocation>
        <location evidence="1">Membrane</location>
    </subcellularLocation>
</comment>
<evidence type="ECO:0000256" key="3">
    <source>
        <dbReference type="ARBA" id="ARBA00022692"/>
    </source>
</evidence>
<name>A0A6P7FF89_DIAVI</name>
<evidence type="ECO:0000256" key="4">
    <source>
        <dbReference type="ARBA" id="ARBA00022989"/>
    </source>
</evidence>
<dbReference type="Pfam" id="PF24160">
    <property type="entry name" value="UVB_sens_C"/>
    <property type="match status" value="1"/>
</dbReference>
<dbReference type="InterPro" id="IPR055412">
    <property type="entry name" value="UVB_sens_C"/>
</dbReference>
<gene>
    <name evidence="8" type="primary">LOC114327486</name>
</gene>
<dbReference type="GO" id="GO:0016020">
    <property type="term" value="C:membrane"/>
    <property type="evidence" value="ECO:0007669"/>
    <property type="project" value="UniProtKB-SubCell"/>
</dbReference>
<dbReference type="PANTHER" id="PTHR12770:SF31">
    <property type="entry name" value="RUS FAMILY MEMBER 1"/>
    <property type="match status" value="1"/>
</dbReference>
<evidence type="ECO:0000256" key="2">
    <source>
        <dbReference type="ARBA" id="ARBA00007558"/>
    </source>
</evidence>
<feature type="domain" description="Root UVB sensitive protein C-terminal" evidence="7">
    <location>
        <begin position="281"/>
        <end position="462"/>
    </location>
</feature>
<dbReference type="Pfam" id="PF04884">
    <property type="entry name" value="UVB_sens_prot"/>
    <property type="match status" value="1"/>
</dbReference>
<evidence type="ECO:0000259" key="7">
    <source>
        <dbReference type="Pfam" id="PF24160"/>
    </source>
</evidence>
<keyword evidence="3" id="KW-0812">Transmembrane</keyword>
<dbReference type="InterPro" id="IPR006968">
    <property type="entry name" value="RUS_fam"/>
</dbReference>
<proteinExistence type="inferred from homology"/>
<feature type="domain" description="Protein root UVB sensitive/RUS" evidence="6">
    <location>
        <begin position="44"/>
        <end position="277"/>
    </location>
</feature>
<dbReference type="RefSeq" id="XP_028131928.1">
    <property type="nucleotide sequence ID" value="XM_028276127.1"/>
</dbReference>
<keyword evidence="5" id="KW-0472">Membrane</keyword>
<dbReference type="AlphaFoldDB" id="A0A6P7FF89"/>